<organism evidence="1">
    <name type="scientific">uncultured Caudovirales phage</name>
    <dbReference type="NCBI Taxonomy" id="2100421"/>
    <lineage>
        <taxon>Viruses</taxon>
        <taxon>Duplodnaviria</taxon>
        <taxon>Heunggongvirae</taxon>
        <taxon>Uroviricota</taxon>
        <taxon>Caudoviricetes</taxon>
        <taxon>Peduoviridae</taxon>
        <taxon>Maltschvirus</taxon>
        <taxon>Maltschvirus maltsch</taxon>
    </lineage>
</organism>
<dbReference type="EMBL" id="LR798360">
    <property type="protein sequence ID" value="CAB5226258.1"/>
    <property type="molecule type" value="Genomic_DNA"/>
</dbReference>
<proteinExistence type="predicted"/>
<name>A0A6J7X5X2_9CAUD</name>
<gene>
    <name evidence="1" type="ORF">UFOVP760_37</name>
</gene>
<sequence>MLTAAATDYAQEHNKVLGLGFSDDQIIGRDFYMHYSSGMMHDRVTHTRENYSPNSILIDNQDINKYGSENLRVKMDFLGIKKDRLVKSREYTGGKQPPDFSKEIIQIKNILALS</sequence>
<protein>
    <submittedName>
        <fullName evidence="1">Uncharacterized protein</fullName>
    </submittedName>
</protein>
<accession>A0A6J7X5X2</accession>
<reference evidence="1" key="1">
    <citation type="submission" date="2020-05" db="EMBL/GenBank/DDBJ databases">
        <authorList>
            <person name="Chiriac C."/>
            <person name="Salcher M."/>
            <person name="Ghai R."/>
            <person name="Kavagutti S V."/>
        </authorList>
    </citation>
    <scope>NUCLEOTIDE SEQUENCE</scope>
</reference>
<evidence type="ECO:0000313" key="1">
    <source>
        <dbReference type="EMBL" id="CAB5226258.1"/>
    </source>
</evidence>